<evidence type="ECO:0000259" key="13">
    <source>
        <dbReference type="Pfam" id="PF12627"/>
    </source>
</evidence>
<sequence>MKVYLVGGAVRDELLGRPILERDYVVVGATIRDMLKLGYQQVGKDFPVFLHPESKDEHALARTERKQGQGYTGFICDFAPTITLEDDLIRRDLTVNAIAQDDQGNLIDPYHGQTDLKNKILRHVSDAFSEDPLRILRVARFAARYHYLGFTIADETMQLMTSMVQAGELNTLTKERVWMEIEKSLKDGAIHIFSRVIADLDALPFVTPWQTKWDQHNANTLADRLKRLDPHNDTYLRSAFSLWQYQADLSEYNLEQDHKIPKAYADSLRDLQANLPLLQSDDWQADTLMTILNQLDAWRRPERLSVFISTVRVIDDICAAKALVLNKAYQVASNVKAKEVIELGAKGPEIKVEMDKLKLKRIACLFSKQ</sequence>
<feature type="domain" description="tRNA nucleotidyltransferase/poly(A) polymerase RNA and SrmB- binding" evidence="13">
    <location>
        <begin position="149"/>
        <end position="208"/>
    </location>
</feature>
<dbReference type="GO" id="GO:0003723">
    <property type="term" value="F:RNA binding"/>
    <property type="evidence" value="ECO:0007669"/>
    <property type="project" value="UniProtKB-KW"/>
</dbReference>
<dbReference type="InterPro" id="IPR002646">
    <property type="entry name" value="PolA_pol_head_dom"/>
</dbReference>
<dbReference type="SUPFAM" id="SSF81301">
    <property type="entry name" value="Nucleotidyltransferase"/>
    <property type="match status" value="1"/>
</dbReference>
<keyword evidence="8" id="KW-0067">ATP-binding</keyword>
<protein>
    <submittedName>
        <fullName evidence="14">tRNA nucleotidyltransferase</fullName>
    </submittedName>
</protein>
<dbReference type="PANTHER" id="PTHR47545:SF1">
    <property type="entry name" value="MULTIFUNCTIONAL CCA PROTEIN"/>
    <property type="match status" value="1"/>
</dbReference>
<evidence type="ECO:0000256" key="1">
    <source>
        <dbReference type="ARBA" id="ARBA00001946"/>
    </source>
</evidence>
<evidence type="ECO:0000256" key="8">
    <source>
        <dbReference type="ARBA" id="ARBA00022840"/>
    </source>
</evidence>
<proteinExistence type="inferred from homology"/>
<evidence type="ECO:0000256" key="9">
    <source>
        <dbReference type="ARBA" id="ARBA00022842"/>
    </source>
</evidence>
<comment type="similarity">
    <text evidence="11">Belongs to the tRNA nucleotidyltransferase/poly(A) polymerase family.</text>
</comment>
<evidence type="ECO:0000259" key="12">
    <source>
        <dbReference type="Pfam" id="PF01743"/>
    </source>
</evidence>
<evidence type="ECO:0000256" key="3">
    <source>
        <dbReference type="ARBA" id="ARBA00022694"/>
    </source>
</evidence>
<keyword evidence="3" id="KW-0819">tRNA processing</keyword>
<comment type="caution">
    <text evidence="14">The sequence shown here is derived from an EMBL/GenBank/DDBJ whole genome shotgun (WGS) entry which is preliminary data.</text>
</comment>
<keyword evidence="2 11" id="KW-0808">Transferase</keyword>
<dbReference type="Gene3D" id="3.30.460.10">
    <property type="entry name" value="Beta Polymerase, domain 2"/>
    <property type="match status" value="1"/>
</dbReference>
<evidence type="ECO:0000256" key="11">
    <source>
        <dbReference type="RuleBase" id="RU003953"/>
    </source>
</evidence>
<keyword evidence="5" id="KW-0479">Metal-binding</keyword>
<reference evidence="14 15" key="1">
    <citation type="submission" date="2014-12" db="EMBL/GenBank/DDBJ databases">
        <title>Draft Genome Sequence of Pseudoalteromonas luteoviolacea HI1.</title>
        <authorList>
            <person name="Asahina A.Y."/>
            <person name="Hadfield M.G."/>
        </authorList>
    </citation>
    <scope>NUCLEOTIDE SEQUENCE [LARGE SCALE GENOMIC DNA]</scope>
    <source>
        <strain evidence="14 15">HI1</strain>
    </source>
</reference>
<keyword evidence="9" id="KW-0460">Magnesium</keyword>
<evidence type="ECO:0000256" key="2">
    <source>
        <dbReference type="ARBA" id="ARBA00022679"/>
    </source>
</evidence>
<dbReference type="AlphaFoldDB" id="A0A0C1QJB2"/>
<dbReference type="InterPro" id="IPR012006">
    <property type="entry name" value="CCA_bact"/>
</dbReference>
<comment type="cofactor">
    <cofactor evidence="1">
        <name>Mg(2+)</name>
        <dbReference type="ChEBI" id="CHEBI:18420"/>
    </cofactor>
</comment>
<dbReference type="EMBL" id="JWIC01000010">
    <property type="protein sequence ID" value="KID55182.1"/>
    <property type="molecule type" value="Genomic_DNA"/>
</dbReference>
<dbReference type="InterPro" id="IPR043519">
    <property type="entry name" value="NT_sf"/>
</dbReference>
<dbReference type="GO" id="GO:0046872">
    <property type="term" value="F:metal ion binding"/>
    <property type="evidence" value="ECO:0007669"/>
    <property type="project" value="UniProtKB-KW"/>
</dbReference>
<organism evidence="14 15">
    <name type="scientific">Pseudoalteromonas luteoviolacea</name>
    <dbReference type="NCBI Taxonomy" id="43657"/>
    <lineage>
        <taxon>Bacteria</taxon>
        <taxon>Pseudomonadati</taxon>
        <taxon>Pseudomonadota</taxon>
        <taxon>Gammaproteobacteria</taxon>
        <taxon>Alteromonadales</taxon>
        <taxon>Pseudoalteromonadaceae</taxon>
        <taxon>Pseudoalteromonas</taxon>
    </lineage>
</organism>
<keyword evidence="7" id="KW-0692">RNA repair</keyword>
<dbReference type="Pfam" id="PF12627">
    <property type="entry name" value="PolyA_pol_RNAbd"/>
    <property type="match status" value="1"/>
</dbReference>
<dbReference type="GO" id="GO:0042245">
    <property type="term" value="P:RNA repair"/>
    <property type="evidence" value="ECO:0007669"/>
    <property type="project" value="UniProtKB-KW"/>
</dbReference>
<accession>A0A0C1QJB2</accession>
<dbReference type="InterPro" id="IPR032828">
    <property type="entry name" value="PolyA_RNA-bd"/>
</dbReference>
<dbReference type="Pfam" id="PF01743">
    <property type="entry name" value="PolyA_pol"/>
    <property type="match status" value="1"/>
</dbReference>
<dbReference type="PIRSF" id="PIRSF000813">
    <property type="entry name" value="CCA_bact"/>
    <property type="match status" value="1"/>
</dbReference>
<dbReference type="OrthoDB" id="9805698at2"/>
<evidence type="ECO:0000256" key="4">
    <source>
        <dbReference type="ARBA" id="ARBA00022695"/>
    </source>
</evidence>
<gene>
    <name evidence="14" type="ORF">JF50_25640</name>
</gene>
<keyword evidence="6" id="KW-0547">Nucleotide-binding</keyword>
<evidence type="ECO:0000313" key="14">
    <source>
        <dbReference type="EMBL" id="KID55182.1"/>
    </source>
</evidence>
<evidence type="ECO:0000256" key="5">
    <source>
        <dbReference type="ARBA" id="ARBA00022723"/>
    </source>
</evidence>
<dbReference type="GO" id="GO:0005524">
    <property type="term" value="F:ATP binding"/>
    <property type="evidence" value="ECO:0007669"/>
    <property type="project" value="UniProtKB-KW"/>
</dbReference>
<dbReference type="GO" id="GO:0001680">
    <property type="term" value="P:tRNA 3'-terminal CCA addition"/>
    <property type="evidence" value="ECO:0007669"/>
    <property type="project" value="InterPro"/>
</dbReference>
<evidence type="ECO:0000256" key="10">
    <source>
        <dbReference type="ARBA" id="ARBA00022884"/>
    </source>
</evidence>
<keyword evidence="4" id="KW-0548">Nucleotidyltransferase</keyword>
<dbReference type="PANTHER" id="PTHR47545">
    <property type="entry name" value="MULTIFUNCTIONAL CCA PROTEIN"/>
    <property type="match status" value="1"/>
</dbReference>
<dbReference type="Gene3D" id="1.10.3090.10">
    <property type="entry name" value="cca-adding enzyme, domain 2"/>
    <property type="match status" value="1"/>
</dbReference>
<keyword evidence="10 11" id="KW-0694">RNA-binding</keyword>
<dbReference type="InterPro" id="IPR050124">
    <property type="entry name" value="tRNA_CCA-adding_enzyme"/>
</dbReference>
<evidence type="ECO:0000313" key="15">
    <source>
        <dbReference type="Proteomes" id="UP000031327"/>
    </source>
</evidence>
<dbReference type="RefSeq" id="WP_039612073.1">
    <property type="nucleotide sequence ID" value="NZ_JWIC01000010.1"/>
</dbReference>
<evidence type="ECO:0000256" key="7">
    <source>
        <dbReference type="ARBA" id="ARBA00022800"/>
    </source>
</evidence>
<dbReference type="Proteomes" id="UP000031327">
    <property type="component" value="Unassembled WGS sequence"/>
</dbReference>
<evidence type="ECO:0000256" key="6">
    <source>
        <dbReference type="ARBA" id="ARBA00022741"/>
    </source>
</evidence>
<name>A0A0C1QJB2_9GAMM</name>
<dbReference type="GO" id="GO:0004810">
    <property type="term" value="F:CCA tRNA nucleotidyltransferase activity"/>
    <property type="evidence" value="ECO:0007669"/>
    <property type="project" value="InterPro"/>
</dbReference>
<dbReference type="SUPFAM" id="SSF81891">
    <property type="entry name" value="Poly A polymerase C-terminal region-like"/>
    <property type="match status" value="1"/>
</dbReference>
<feature type="domain" description="Poly A polymerase head" evidence="12">
    <location>
        <begin position="3"/>
        <end position="122"/>
    </location>
</feature>